<sequence length="107" mass="11977">MSSVSGIYRQKKNTTAKSSKSSTKQPNHGGSVVSQPPSLSSHSDGYSESETKLRQFDMDMTYGPCIGMTRKKRWERAQKFGMNPPIEIKMILDKEKVQSGSLWDSCI</sequence>
<dbReference type="InterPro" id="IPR007218">
    <property type="entry name" value="DNA_pol_delta_4"/>
</dbReference>
<dbReference type="PANTHER" id="PTHR14303:SF0">
    <property type="entry name" value="DNA POLYMERASE DELTA SUBUNIT 4"/>
    <property type="match status" value="1"/>
</dbReference>
<proteinExistence type="predicted"/>
<protein>
    <recommendedName>
        <fullName evidence="4">DNA polymerase delta subunit 4</fullName>
    </recommendedName>
</protein>
<gene>
    <name evidence="2" type="ORF">RIF29_24297</name>
</gene>
<dbReference type="GO" id="GO:0003887">
    <property type="term" value="F:DNA-directed DNA polymerase activity"/>
    <property type="evidence" value="ECO:0007669"/>
    <property type="project" value="TreeGrafter"/>
</dbReference>
<feature type="region of interest" description="Disordered" evidence="1">
    <location>
        <begin position="1"/>
        <end position="53"/>
    </location>
</feature>
<dbReference type="Pfam" id="PF04081">
    <property type="entry name" value="DNA_pol_delta_4"/>
    <property type="match status" value="1"/>
</dbReference>
<name>A0AAN9I013_CROPI</name>
<keyword evidence="3" id="KW-1185">Reference proteome</keyword>
<dbReference type="EMBL" id="JAYWIO010000005">
    <property type="protein sequence ID" value="KAK7258715.1"/>
    <property type="molecule type" value="Genomic_DNA"/>
</dbReference>
<dbReference type="Proteomes" id="UP001372338">
    <property type="component" value="Unassembled WGS sequence"/>
</dbReference>
<reference evidence="2 3" key="1">
    <citation type="submission" date="2024-01" db="EMBL/GenBank/DDBJ databases">
        <title>The genomes of 5 underutilized Papilionoideae crops provide insights into root nodulation and disease resistanc.</title>
        <authorList>
            <person name="Yuan L."/>
        </authorList>
    </citation>
    <scope>NUCLEOTIDE SEQUENCE [LARGE SCALE GENOMIC DNA]</scope>
    <source>
        <strain evidence="2">ZHUSHIDOU_FW_LH</strain>
        <tissue evidence="2">Leaf</tissue>
    </source>
</reference>
<organism evidence="2 3">
    <name type="scientific">Crotalaria pallida</name>
    <name type="common">Smooth rattlebox</name>
    <name type="synonym">Crotalaria striata</name>
    <dbReference type="NCBI Taxonomy" id="3830"/>
    <lineage>
        <taxon>Eukaryota</taxon>
        <taxon>Viridiplantae</taxon>
        <taxon>Streptophyta</taxon>
        <taxon>Embryophyta</taxon>
        <taxon>Tracheophyta</taxon>
        <taxon>Spermatophyta</taxon>
        <taxon>Magnoliopsida</taxon>
        <taxon>eudicotyledons</taxon>
        <taxon>Gunneridae</taxon>
        <taxon>Pentapetalae</taxon>
        <taxon>rosids</taxon>
        <taxon>fabids</taxon>
        <taxon>Fabales</taxon>
        <taxon>Fabaceae</taxon>
        <taxon>Papilionoideae</taxon>
        <taxon>50 kb inversion clade</taxon>
        <taxon>genistoids sensu lato</taxon>
        <taxon>core genistoids</taxon>
        <taxon>Crotalarieae</taxon>
        <taxon>Crotalaria</taxon>
    </lineage>
</organism>
<dbReference type="AlphaFoldDB" id="A0AAN9I013"/>
<feature type="compositionally biased region" description="Low complexity" evidence="1">
    <location>
        <begin position="15"/>
        <end position="24"/>
    </location>
</feature>
<evidence type="ECO:0000313" key="3">
    <source>
        <dbReference type="Proteomes" id="UP001372338"/>
    </source>
</evidence>
<accession>A0AAN9I013</accession>
<evidence type="ECO:0008006" key="4">
    <source>
        <dbReference type="Google" id="ProtNLM"/>
    </source>
</evidence>
<dbReference type="GO" id="GO:0043625">
    <property type="term" value="C:delta DNA polymerase complex"/>
    <property type="evidence" value="ECO:0007669"/>
    <property type="project" value="TreeGrafter"/>
</dbReference>
<comment type="caution">
    <text evidence="2">The sequence shown here is derived from an EMBL/GenBank/DDBJ whole genome shotgun (WGS) entry which is preliminary data.</text>
</comment>
<dbReference type="GO" id="GO:0006261">
    <property type="term" value="P:DNA-templated DNA replication"/>
    <property type="evidence" value="ECO:0007669"/>
    <property type="project" value="TreeGrafter"/>
</dbReference>
<evidence type="ECO:0000313" key="2">
    <source>
        <dbReference type="EMBL" id="KAK7258715.1"/>
    </source>
</evidence>
<feature type="compositionally biased region" description="Polar residues" evidence="1">
    <location>
        <begin position="25"/>
        <end position="48"/>
    </location>
</feature>
<dbReference type="GO" id="GO:0000731">
    <property type="term" value="P:DNA synthesis involved in DNA repair"/>
    <property type="evidence" value="ECO:0007669"/>
    <property type="project" value="InterPro"/>
</dbReference>
<evidence type="ECO:0000256" key="1">
    <source>
        <dbReference type="SAM" id="MobiDB-lite"/>
    </source>
</evidence>
<dbReference type="PANTHER" id="PTHR14303">
    <property type="entry name" value="DNA POLYMERASE DELTA SUBUNIT 4"/>
    <property type="match status" value="1"/>
</dbReference>